<sequence>MGLLFVILLSSCQSADKIKLEQYYIGGKEIFEANCANCHQKDGKGLQNLYPPIAGSDYLQNKSQVILAIKYGLTGEIKVNGKVYNQPMPANSHLQNLDIAEVVTYIYNEWGNEQKLTTVEEVEEVLKKK</sequence>
<gene>
    <name evidence="6" type="ORF">ACFSR2_18165</name>
</gene>
<dbReference type="PANTHER" id="PTHR35008:SF8">
    <property type="entry name" value="ALCOHOL DEHYDROGENASE CYTOCHROME C SUBUNIT"/>
    <property type="match status" value="1"/>
</dbReference>
<dbReference type="InterPro" id="IPR051459">
    <property type="entry name" value="Cytochrome_c-type_DH"/>
</dbReference>
<accession>A0ABW5JDK0</accession>
<evidence type="ECO:0000259" key="5">
    <source>
        <dbReference type="PROSITE" id="PS51007"/>
    </source>
</evidence>
<keyword evidence="7" id="KW-1185">Reference proteome</keyword>
<evidence type="ECO:0000313" key="6">
    <source>
        <dbReference type="EMBL" id="MFD2522831.1"/>
    </source>
</evidence>
<evidence type="ECO:0000256" key="1">
    <source>
        <dbReference type="ARBA" id="ARBA00022617"/>
    </source>
</evidence>
<keyword evidence="3 4" id="KW-0408">Iron</keyword>
<dbReference type="Pfam" id="PF00034">
    <property type="entry name" value="Cytochrom_C"/>
    <property type="match status" value="1"/>
</dbReference>
<dbReference type="Gene3D" id="1.10.760.10">
    <property type="entry name" value="Cytochrome c-like domain"/>
    <property type="match status" value="1"/>
</dbReference>
<keyword evidence="1 4" id="KW-0349">Heme</keyword>
<reference evidence="7" key="1">
    <citation type="journal article" date="2019" name="Int. J. Syst. Evol. Microbiol.">
        <title>The Global Catalogue of Microorganisms (GCM) 10K type strain sequencing project: providing services to taxonomists for standard genome sequencing and annotation.</title>
        <authorList>
            <consortium name="The Broad Institute Genomics Platform"/>
            <consortium name="The Broad Institute Genome Sequencing Center for Infectious Disease"/>
            <person name="Wu L."/>
            <person name="Ma J."/>
        </authorList>
    </citation>
    <scope>NUCLEOTIDE SEQUENCE [LARGE SCALE GENOMIC DNA]</scope>
    <source>
        <strain evidence="7">KCTC 52344</strain>
    </source>
</reference>
<keyword evidence="2 4" id="KW-0479">Metal-binding</keyword>
<dbReference type="PROSITE" id="PS51007">
    <property type="entry name" value="CYTC"/>
    <property type="match status" value="1"/>
</dbReference>
<dbReference type="PANTHER" id="PTHR35008">
    <property type="entry name" value="BLL4482 PROTEIN-RELATED"/>
    <property type="match status" value="1"/>
</dbReference>
<dbReference type="SUPFAM" id="SSF46626">
    <property type="entry name" value="Cytochrome c"/>
    <property type="match status" value="1"/>
</dbReference>
<dbReference type="InterPro" id="IPR009056">
    <property type="entry name" value="Cyt_c-like_dom"/>
</dbReference>
<comment type="caution">
    <text evidence="6">The sequence shown here is derived from an EMBL/GenBank/DDBJ whole genome shotgun (WGS) entry which is preliminary data.</text>
</comment>
<dbReference type="InterPro" id="IPR036909">
    <property type="entry name" value="Cyt_c-like_dom_sf"/>
</dbReference>
<organism evidence="6 7">
    <name type="scientific">Emticicia soli</name>
    <dbReference type="NCBI Taxonomy" id="2027878"/>
    <lineage>
        <taxon>Bacteria</taxon>
        <taxon>Pseudomonadati</taxon>
        <taxon>Bacteroidota</taxon>
        <taxon>Cytophagia</taxon>
        <taxon>Cytophagales</taxon>
        <taxon>Leadbetterellaceae</taxon>
        <taxon>Emticicia</taxon>
    </lineage>
</organism>
<dbReference type="Proteomes" id="UP001597510">
    <property type="component" value="Unassembled WGS sequence"/>
</dbReference>
<dbReference type="EMBL" id="JBHULC010000022">
    <property type="protein sequence ID" value="MFD2522831.1"/>
    <property type="molecule type" value="Genomic_DNA"/>
</dbReference>
<feature type="domain" description="Cytochrome c" evidence="5">
    <location>
        <begin position="22"/>
        <end position="110"/>
    </location>
</feature>
<protein>
    <submittedName>
        <fullName evidence="6">C-type cytochrome</fullName>
    </submittedName>
</protein>
<name>A0ABW5JDK0_9BACT</name>
<evidence type="ECO:0000313" key="7">
    <source>
        <dbReference type="Proteomes" id="UP001597510"/>
    </source>
</evidence>
<proteinExistence type="predicted"/>
<evidence type="ECO:0000256" key="3">
    <source>
        <dbReference type="ARBA" id="ARBA00023004"/>
    </source>
</evidence>
<dbReference type="RefSeq" id="WP_340239484.1">
    <property type="nucleotide sequence ID" value="NZ_JBBEWC010000013.1"/>
</dbReference>
<evidence type="ECO:0000256" key="2">
    <source>
        <dbReference type="ARBA" id="ARBA00022723"/>
    </source>
</evidence>
<evidence type="ECO:0000256" key="4">
    <source>
        <dbReference type="PROSITE-ProRule" id="PRU00433"/>
    </source>
</evidence>